<gene>
    <name evidence="1" type="ORF">BT96DRAFT_801326</name>
</gene>
<keyword evidence="2" id="KW-1185">Reference proteome</keyword>
<feature type="non-terminal residue" evidence="1">
    <location>
        <position position="59"/>
    </location>
</feature>
<name>A0A6A4GR45_9AGAR</name>
<reference evidence="1" key="1">
    <citation type="journal article" date="2019" name="Environ. Microbiol.">
        <title>Fungal ecological strategies reflected in gene transcription - a case study of two litter decomposers.</title>
        <authorList>
            <person name="Barbi F."/>
            <person name="Kohler A."/>
            <person name="Barry K."/>
            <person name="Baskaran P."/>
            <person name="Daum C."/>
            <person name="Fauchery L."/>
            <person name="Ihrmark K."/>
            <person name="Kuo A."/>
            <person name="LaButti K."/>
            <person name="Lipzen A."/>
            <person name="Morin E."/>
            <person name="Grigoriev I.V."/>
            <person name="Henrissat B."/>
            <person name="Lindahl B."/>
            <person name="Martin F."/>
        </authorList>
    </citation>
    <scope>NUCLEOTIDE SEQUENCE</scope>
    <source>
        <strain evidence="1">JB14</strain>
    </source>
</reference>
<dbReference type="AlphaFoldDB" id="A0A6A4GR45"/>
<dbReference type="EMBL" id="ML769753">
    <property type="protein sequence ID" value="KAE9388252.1"/>
    <property type="molecule type" value="Genomic_DNA"/>
</dbReference>
<protein>
    <recommendedName>
        <fullName evidence="3">Tc1-like transposase DDE domain-containing protein</fullName>
    </recommendedName>
</protein>
<feature type="non-terminal residue" evidence="1">
    <location>
        <position position="1"/>
    </location>
</feature>
<dbReference type="GO" id="GO:0003676">
    <property type="term" value="F:nucleic acid binding"/>
    <property type="evidence" value="ECO:0007669"/>
    <property type="project" value="InterPro"/>
</dbReference>
<sequence>LVFLPPYSLDLKPIEQAFSAIKSFLRRHWQDVSLSVIDQACRTITVSKVWGYFKASGYV</sequence>
<organism evidence="1 2">
    <name type="scientific">Gymnopus androsaceus JB14</name>
    <dbReference type="NCBI Taxonomy" id="1447944"/>
    <lineage>
        <taxon>Eukaryota</taxon>
        <taxon>Fungi</taxon>
        <taxon>Dikarya</taxon>
        <taxon>Basidiomycota</taxon>
        <taxon>Agaricomycotina</taxon>
        <taxon>Agaricomycetes</taxon>
        <taxon>Agaricomycetidae</taxon>
        <taxon>Agaricales</taxon>
        <taxon>Marasmiineae</taxon>
        <taxon>Omphalotaceae</taxon>
        <taxon>Gymnopus</taxon>
    </lineage>
</organism>
<evidence type="ECO:0000313" key="2">
    <source>
        <dbReference type="Proteomes" id="UP000799118"/>
    </source>
</evidence>
<dbReference type="Gene3D" id="3.30.420.10">
    <property type="entry name" value="Ribonuclease H-like superfamily/Ribonuclease H"/>
    <property type="match status" value="1"/>
</dbReference>
<evidence type="ECO:0008006" key="3">
    <source>
        <dbReference type="Google" id="ProtNLM"/>
    </source>
</evidence>
<dbReference type="OrthoDB" id="2266637at2759"/>
<dbReference type="Proteomes" id="UP000799118">
    <property type="component" value="Unassembled WGS sequence"/>
</dbReference>
<dbReference type="InterPro" id="IPR036397">
    <property type="entry name" value="RNaseH_sf"/>
</dbReference>
<evidence type="ECO:0000313" key="1">
    <source>
        <dbReference type="EMBL" id="KAE9388252.1"/>
    </source>
</evidence>
<proteinExistence type="predicted"/>
<accession>A0A6A4GR45</accession>